<dbReference type="OrthoDB" id="2333384at2759"/>
<feature type="domain" description="Arrestin-like N-terminal" evidence="1">
    <location>
        <begin position="43"/>
        <end position="150"/>
    </location>
</feature>
<evidence type="ECO:0000313" key="3">
    <source>
        <dbReference type="Proteomes" id="UP001153678"/>
    </source>
</evidence>
<gene>
    <name evidence="2" type="ORF">FWILDA_LOCUS8687</name>
</gene>
<organism evidence="2 3">
    <name type="scientific">Funneliformis geosporum</name>
    <dbReference type="NCBI Taxonomy" id="1117311"/>
    <lineage>
        <taxon>Eukaryota</taxon>
        <taxon>Fungi</taxon>
        <taxon>Fungi incertae sedis</taxon>
        <taxon>Mucoromycota</taxon>
        <taxon>Glomeromycotina</taxon>
        <taxon>Glomeromycetes</taxon>
        <taxon>Glomerales</taxon>
        <taxon>Glomeraceae</taxon>
        <taxon>Funneliformis</taxon>
    </lineage>
</organism>
<comment type="caution">
    <text evidence="2">The sequence shown here is derived from an EMBL/GenBank/DDBJ whole genome shotgun (WGS) entry which is preliminary data.</text>
</comment>
<dbReference type="PANTHER" id="PTHR11188:SF17">
    <property type="entry name" value="FI21816P1"/>
    <property type="match status" value="1"/>
</dbReference>
<dbReference type="Pfam" id="PF00339">
    <property type="entry name" value="Arrestin_N"/>
    <property type="match status" value="1"/>
</dbReference>
<dbReference type="EMBL" id="CAMKVN010001895">
    <property type="protein sequence ID" value="CAI2178641.1"/>
    <property type="molecule type" value="Genomic_DNA"/>
</dbReference>
<dbReference type="GO" id="GO:0015031">
    <property type="term" value="P:protein transport"/>
    <property type="evidence" value="ECO:0007669"/>
    <property type="project" value="TreeGrafter"/>
</dbReference>
<accession>A0A9W4SS78</accession>
<dbReference type="AlphaFoldDB" id="A0A9W4SS78"/>
<protein>
    <submittedName>
        <fullName evidence="2">5140_t:CDS:1</fullName>
    </submittedName>
</protein>
<reference evidence="2" key="1">
    <citation type="submission" date="2022-08" db="EMBL/GenBank/DDBJ databases">
        <authorList>
            <person name="Kallberg Y."/>
            <person name="Tangrot J."/>
            <person name="Rosling A."/>
        </authorList>
    </citation>
    <scope>NUCLEOTIDE SEQUENCE</scope>
    <source>
        <strain evidence="2">Wild A</strain>
    </source>
</reference>
<dbReference type="PANTHER" id="PTHR11188">
    <property type="entry name" value="ARRESTIN DOMAIN CONTAINING PROTEIN"/>
    <property type="match status" value="1"/>
</dbReference>
<keyword evidence="3" id="KW-1185">Reference proteome</keyword>
<name>A0A9W4SS78_9GLOM</name>
<dbReference type="InterPro" id="IPR014756">
    <property type="entry name" value="Ig_E-set"/>
</dbReference>
<dbReference type="Gene3D" id="2.60.40.640">
    <property type="match status" value="1"/>
</dbReference>
<dbReference type="InterPro" id="IPR050357">
    <property type="entry name" value="Arrestin_domain-protein"/>
</dbReference>
<sequence>MSHVAVSSPLPNDYIKSNRHMFFSFHPDSFSFLSGYLGVNTAKISGSLLIRTPQEIEASEINLYFIGREKVEWGVDFRKAKAKDEYIIFNLHENLWTTSDPVGYELITELSLPFEFEVPSDAVESFESSFGSVRYTLKAVIIRNQKKKNKWVEVIVPILRWSQPPEEELSPLVLKSKDISQRKHQIGWEAELPKTFFDIGSKRFKVKLKIICRQPDLRIRKINSYLKGIFKYKANNLSFEKEQYCYKGEISGNDIIIVPNGVDIIFEVKVIIDIPSNILPTCQTKYMNIINEIQIKVIFERSNTFVLITREIFLGRNYNIDGESINELSD</sequence>
<dbReference type="Proteomes" id="UP001153678">
    <property type="component" value="Unassembled WGS sequence"/>
</dbReference>
<evidence type="ECO:0000313" key="2">
    <source>
        <dbReference type="EMBL" id="CAI2178641.1"/>
    </source>
</evidence>
<dbReference type="InterPro" id="IPR014752">
    <property type="entry name" value="Arrestin-like_C"/>
</dbReference>
<dbReference type="SUPFAM" id="SSF81296">
    <property type="entry name" value="E set domains"/>
    <property type="match status" value="1"/>
</dbReference>
<evidence type="ECO:0000259" key="1">
    <source>
        <dbReference type="Pfam" id="PF00339"/>
    </source>
</evidence>
<dbReference type="InterPro" id="IPR011021">
    <property type="entry name" value="Arrestin-like_N"/>
</dbReference>
<dbReference type="GO" id="GO:0005737">
    <property type="term" value="C:cytoplasm"/>
    <property type="evidence" value="ECO:0007669"/>
    <property type="project" value="TreeGrafter"/>
</dbReference>
<proteinExistence type="predicted"/>